<keyword evidence="4" id="KW-0560">Oxidoreductase</keyword>
<sequence length="391" mass="41986">MSTLRVAVVGGGIGGLFAAIALRERRMEATVYEQAAALSEIGAGLFVTPNSLRLLDRVGLLGRVEEAGALVGPNSAYFRDDGTPIPGRLSLDSSGTVRVYGMHRADLIEILAGALPAGTVATGHRCVGYEETDGGGRLRFTNGTTADADVVVGADGIHSVLQGHVVEPSTPVRSGSVAYRGLVPRSVLPGWPVEARLLWMGEGRHIIVYPVRGDTLLNFVGFVPADEVMRESWSAPGDPKELAAEFAGWDAPVGQLLEHVEYTFRSALHDREPLARWTAGHLTLLGDAAHPMLPHLGQGANQSIEDGMALATLLAASPEEPQRALLAYERIRKARTDAIQAGARGQGRRFDSEFDDLDERDAGMAESERFLQWLYDHDVLAEAEEEGLALR</sequence>
<evidence type="ECO:0000256" key="5">
    <source>
        <dbReference type="ARBA" id="ARBA00023033"/>
    </source>
</evidence>
<dbReference type="SUPFAM" id="SSF51905">
    <property type="entry name" value="FAD/NAD(P)-binding domain"/>
    <property type="match status" value="1"/>
</dbReference>
<dbReference type="EMBL" id="JBHUCO010000012">
    <property type="protein sequence ID" value="MFD1517844.1"/>
    <property type="molecule type" value="Genomic_DNA"/>
</dbReference>
<evidence type="ECO:0000256" key="3">
    <source>
        <dbReference type="ARBA" id="ARBA00022827"/>
    </source>
</evidence>
<dbReference type="SUPFAM" id="SSF54373">
    <property type="entry name" value="FAD-linked reductases, C-terminal domain"/>
    <property type="match status" value="1"/>
</dbReference>
<keyword evidence="5 7" id="KW-0503">Monooxygenase</keyword>
<evidence type="ECO:0000256" key="1">
    <source>
        <dbReference type="ARBA" id="ARBA00001974"/>
    </source>
</evidence>
<feature type="domain" description="FAD-binding" evidence="6">
    <location>
        <begin position="5"/>
        <end position="339"/>
    </location>
</feature>
<dbReference type="GO" id="GO:0004497">
    <property type="term" value="F:monooxygenase activity"/>
    <property type="evidence" value="ECO:0007669"/>
    <property type="project" value="UniProtKB-KW"/>
</dbReference>
<dbReference type="Pfam" id="PF01494">
    <property type="entry name" value="FAD_binding_3"/>
    <property type="match status" value="1"/>
</dbReference>
<keyword evidence="2" id="KW-0285">Flavoprotein</keyword>
<name>A0ABW4EV79_9PSEU</name>
<dbReference type="InterPro" id="IPR002938">
    <property type="entry name" value="FAD-bd"/>
</dbReference>
<dbReference type="InterPro" id="IPR050493">
    <property type="entry name" value="FAD-dep_Monooxygenase_BioMet"/>
</dbReference>
<organism evidence="7 8">
    <name type="scientific">Pseudonocardia yunnanensis</name>
    <dbReference type="NCBI Taxonomy" id="58107"/>
    <lineage>
        <taxon>Bacteria</taxon>
        <taxon>Bacillati</taxon>
        <taxon>Actinomycetota</taxon>
        <taxon>Actinomycetes</taxon>
        <taxon>Pseudonocardiales</taxon>
        <taxon>Pseudonocardiaceae</taxon>
        <taxon>Pseudonocardia</taxon>
    </lineage>
</organism>
<dbReference type="InterPro" id="IPR036188">
    <property type="entry name" value="FAD/NAD-bd_sf"/>
</dbReference>
<comment type="caution">
    <text evidence="7">The sequence shown here is derived from an EMBL/GenBank/DDBJ whole genome shotgun (WGS) entry which is preliminary data.</text>
</comment>
<dbReference type="Proteomes" id="UP001597114">
    <property type="component" value="Unassembled WGS sequence"/>
</dbReference>
<accession>A0ABW4EV79</accession>
<keyword evidence="8" id="KW-1185">Reference proteome</keyword>
<protein>
    <submittedName>
        <fullName evidence="7">FAD-dependent monooxygenase</fullName>
    </submittedName>
</protein>
<dbReference type="RefSeq" id="WP_344719771.1">
    <property type="nucleotide sequence ID" value="NZ_BAAAUS010000006.1"/>
</dbReference>
<keyword evidence="3" id="KW-0274">FAD</keyword>
<evidence type="ECO:0000259" key="6">
    <source>
        <dbReference type="Pfam" id="PF01494"/>
    </source>
</evidence>
<proteinExistence type="predicted"/>
<reference evidence="8" key="1">
    <citation type="journal article" date="2019" name="Int. J. Syst. Evol. Microbiol.">
        <title>The Global Catalogue of Microorganisms (GCM) 10K type strain sequencing project: providing services to taxonomists for standard genome sequencing and annotation.</title>
        <authorList>
            <consortium name="The Broad Institute Genomics Platform"/>
            <consortium name="The Broad Institute Genome Sequencing Center for Infectious Disease"/>
            <person name="Wu L."/>
            <person name="Ma J."/>
        </authorList>
    </citation>
    <scope>NUCLEOTIDE SEQUENCE [LARGE SCALE GENOMIC DNA]</scope>
    <source>
        <strain evidence="8">CCM 7043</strain>
    </source>
</reference>
<comment type="cofactor">
    <cofactor evidence="1">
        <name>FAD</name>
        <dbReference type="ChEBI" id="CHEBI:57692"/>
    </cofactor>
</comment>
<evidence type="ECO:0000313" key="7">
    <source>
        <dbReference type="EMBL" id="MFD1517844.1"/>
    </source>
</evidence>
<dbReference type="Gene3D" id="3.50.50.60">
    <property type="entry name" value="FAD/NAD(P)-binding domain"/>
    <property type="match status" value="1"/>
</dbReference>
<dbReference type="PANTHER" id="PTHR13789">
    <property type="entry name" value="MONOOXYGENASE"/>
    <property type="match status" value="1"/>
</dbReference>
<evidence type="ECO:0000256" key="4">
    <source>
        <dbReference type="ARBA" id="ARBA00023002"/>
    </source>
</evidence>
<gene>
    <name evidence="7" type="ORF">ACFSJD_10115</name>
</gene>
<dbReference type="PRINTS" id="PR00420">
    <property type="entry name" value="RNGMNOXGNASE"/>
</dbReference>
<dbReference type="PANTHER" id="PTHR13789:SF318">
    <property type="entry name" value="GERANYLGERANYL DIPHOSPHATE REDUCTASE"/>
    <property type="match status" value="1"/>
</dbReference>
<evidence type="ECO:0000256" key="2">
    <source>
        <dbReference type="ARBA" id="ARBA00022630"/>
    </source>
</evidence>
<evidence type="ECO:0000313" key="8">
    <source>
        <dbReference type="Proteomes" id="UP001597114"/>
    </source>
</evidence>